<accession>A0A2G1WF17</accession>
<dbReference type="Proteomes" id="UP000222824">
    <property type="component" value="Unassembled WGS sequence"/>
</dbReference>
<dbReference type="OrthoDB" id="192160at2157"/>
<keyword evidence="3" id="KW-1185">Reference proteome</keyword>
<proteinExistence type="predicted"/>
<evidence type="ECO:0000313" key="3">
    <source>
        <dbReference type="Proteomes" id="UP000222824"/>
    </source>
</evidence>
<feature type="domain" description="BPL/LPL catalytic" evidence="1">
    <location>
        <begin position="26"/>
        <end position="215"/>
    </location>
</feature>
<organism evidence="2 3">
    <name type="scientific">Halorubrum persicum</name>
    <dbReference type="NCBI Taxonomy" id="1383844"/>
    <lineage>
        <taxon>Archaea</taxon>
        <taxon>Methanobacteriati</taxon>
        <taxon>Methanobacteriota</taxon>
        <taxon>Stenosarchaea group</taxon>
        <taxon>Halobacteria</taxon>
        <taxon>Halobacteriales</taxon>
        <taxon>Haloferacaceae</taxon>
        <taxon>Halorubrum</taxon>
    </lineage>
</organism>
<dbReference type="EMBL" id="NHOA01000149">
    <property type="protein sequence ID" value="PHQ37560.1"/>
    <property type="molecule type" value="Genomic_DNA"/>
</dbReference>
<sequence length="241" mass="25158">MRVLRGRDPRPSADREHTATLLARAGDGTPGLRVWTPPRQVAFGRRDARESGFDRAERLAAERGFAPIERDVGGRAVVYPGDTLAFAHAFPLGDGRGDDRTLGSIPARYERATETVLEALRGLGADVSRGEPPESFCPGDHSVRAAGGGKIAGIAQRVRGDAALVAGCLVVTRGDADRIADTTAPVYDALGVPFDPDTVGSVAAAGGPERPKAVARALEGAFVDGAWGDGDPAIRWIAGDD</sequence>
<dbReference type="Pfam" id="PF21948">
    <property type="entry name" value="LplA-B_cat"/>
    <property type="match status" value="1"/>
</dbReference>
<name>A0A2G1WF17_9EURY</name>
<dbReference type="GO" id="GO:0016874">
    <property type="term" value="F:ligase activity"/>
    <property type="evidence" value="ECO:0007669"/>
    <property type="project" value="UniProtKB-KW"/>
</dbReference>
<gene>
    <name evidence="2" type="ORF">DJ69_16255</name>
</gene>
<dbReference type="InterPro" id="IPR045864">
    <property type="entry name" value="aa-tRNA-synth_II/BPL/LPL"/>
</dbReference>
<dbReference type="RefSeq" id="WP_099256597.1">
    <property type="nucleotide sequence ID" value="NZ_NHOA01000149.1"/>
</dbReference>
<dbReference type="InterPro" id="IPR004143">
    <property type="entry name" value="BPL_LPL_catalytic"/>
</dbReference>
<keyword evidence="2" id="KW-0436">Ligase</keyword>
<dbReference type="SUPFAM" id="SSF55681">
    <property type="entry name" value="Class II aaRS and biotin synthetases"/>
    <property type="match status" value="1"/>
</dbReference>
<dbReference type="AlphaFoldDB" id="A0A2G1WF17"/>
<comment type="caution">
    <text evidence="2">The sequence shown here is derived from an EMBL/GenBank/DDBJ whole genome shotgun (WGS) entry which is preliminary data.</text>
</comment>
<protein>
    <submittedName>
        <fullName evidence="2">Lipoate--protein ligase</fullName>
    </submittedName>
</protein>
<dbReference type="Gene3D" id="3.30.930.10">
    <property type="entry name" value="Bira Bifunctional Protein, Domain 2"/>
    <property type="match status" value="1"/>
</dbReference>
<dbReference type="PROSITE" id="PS51733">
    <property type="entry name" value="BPL_LPL_CATALYTIC"/>
    <property type="match status" value="1"/>
</dbReference>
<reference evidence="2 3" key="1">
    <citation type="journal article" date="2014" name="Front. Microbiol.">
        <title>Population and genomic analysis of the genus Halorubrum.</title>
        <authorList>
            <person name="Fullmer M.S."/>
            <person name="Soucy S.M."/>
            <person name="Swithers K.S."/>
            <person name="Makkay A.M."/>
            <person name="Wheeler R."/>
            <person name="Ventosa A."/>
            <person name="Gogarten J.P."/>
            <person name="Papke R.T."/>
        </authorList>
    </citation>
    <scope>NUCLEOTIDE SEQUENCE [LARGE SCALE GENOMIC DNA]</scope>
    <source>
        <strain evidence="2 3">C49</strain>
    </source>
</reference>
<evidence type="ECO:0000313" key="2">
    <source>
        <dbReference type="EMBL" id="PHQ37560.1"/>
    </source>
</evidence>
<evidence type="ECO:0000259" key="1">
    <source>
        <dbReference type="PROSITE" id="PS51733"/>
    </source>
</evidence>